<dbReference type="EMBL" id="HBKQ01031412">
    <property type="protein sequence ID" value="CAE2251094.1"/>
    <property type="molecule type" value="Transcribed_RNA"/>
</dbReference>
<reference evidence="1" key="1">
    <citation type="submission" date="2021-01" db="EMBL/GenBank/DDBJ databases">
        <authorList>
            <person name="Corre E."/>
            <person name="Pelletier E."/>
            <person name="Niang G."/>
            <person name="Scheremetjew M."/>
            <person name="Finn R."/>
            <person name="Kale V."/>
            <person name="Holt S."/>
            <person name="Cochrane G."/>
            <person name="Meng A."/>
            <person name="Brown T."/>
            <person name="Cohen L."/>
        </authorList>
    </citation>
    <scope>NUCLEOTIDE SEQUENCE</scope>
    <source>
        <strain evidence="1">Isolate 1302-5</strain>
    </source>
</reference>
<name>A0A7S4MXB4_9STRA</name>
<protein>
    <submittedName>
        <fullName evidence="1">Uncharacterized protein</fullName>
    </submittedName>
</protein>
<dbReference type="AlphaFoldDB" id="A0A7S4MXB4"/>
<evidence type="ECO:0000313" key="1">
    <source>
        <dbReference type="EMBL" id="CAE2251094.1"/>
    </source>
</evidence>
<accession>A0A7S4MXB4</accession>
<proteinExistence type="predicted"/>
<gene>
    <name evidence="1" type="ORF">OAUR00152_LOCUS21379</name>
</gene>
<sequence length="121" mass="13059">MVHDPKLVEVELTAYLEEQGVSAANATAEHLQESRRRGREKYLAVTLLYASDRSCAGGPLLKEMNNDALKGLNTYPSSVAKSLGMINDYLAAASTPKIFNDSEGVAFAQEEEIALAQAGKK</sequence>
<organism evidence="1">
    <name type="scientific">Odontella aurita</name>
    <dbReference type="NCBI Taxonomy" id="265563"/>
    <lineage>
        <taxon>Eukaryota</taxon>
        <taxon>Sar</taxon>
        <taxon>Stramenopiles</taxon>
        <taxon>Ochrophyta</taxon>
        <taxon>Bacillariophyta</taxon>
        <taxon>Mediophyceae</taxon>
        <taxon>Biddulphiophycidae</taxon>
        <taxon>Eupodiscales</taxon>
        <taxon>Odontellaceae</taxon>
        <taxon>Odontella</taxon>
    </lineage>
</organism>